<proteinExistence type="predicted"/>
<dbReference type="Proteomes" id="UP000242656">
    <property type="component" value="Unassembled WGS sequence"/>
</dbReference>
<reference evidence="2 3" key="1">
    <citation type="submission" date="2017-09" db="EMBL/GenBank/DDBJ databases">
        <title>Large-scale bioinformatics analysis of Bacillus genomes uncovers conserved roles of natural products in bacterial physiology.</title>
        <authorList>
            <consortium name="Agbiome Team Llc"/>
            <person name="Bleich R.M."/>
            <person name="Grubbs K.J."/>
            <person name="Santa Maria K.C."/>
            <person name="Allen S.E."/>
            <person name="Farag S."/>
            <person name="Shank E.A."/>
            <person name="Bowers A."/>
        </authorList>
    </citation>
    <scope>NUCLEOTIDE SEQUENCE [LARGE SCALE GENOMIC DNA]</scope>
    <source>
        <strain evidence="2 3">AFS083043</strain>
    </source>
</reference>
<keyword evidence="1" id="KW-1133">Transmembrane helix</keyword>
<evidence type="ECO:0000313" key="3">
    <source>
        <dbReference type="Proteomes" id="UP000242656"/>
    </source>
</evidence>
<evidence type="ECO:0000313" key="2">
    <source>
        <dbReference type="EMBL" id="PFK45867.1"/>
    </source>
</evidence>
<dbReference type="Pfam" id="PF15980">
    <property type="entry name" value="ComGF"/>
    <property type="match status" value="1"/>
</dbReference>
<comment type="caution">
    <text evidence="2">The sequence shown here is derived from an EMBL/GenBank/DDBJ whole genome shotgun (WGS) entry which is preliminary data.</text>
</comment>
<feature type="transmembrane region" description="Helical" evidence="1">
    <location>
        <begin position="39"/>
        <end position="60"/>
    </location>
</feature>
<dbReference type="EMBL" id="NUWN01000024">
    <property type="protein sequence ID" value="PFK45867.1"/>
    <property type="molecule type" value="Genomic_DNA"/>
</dbReference>
<keyword evidence="1" id="KW-0472">Membrane</keyword>
<accession>A0A2B0MNW4</accession>
<protein>
    <submittedName>
        <fullName evidence="2">Competence protein ComG</fullName>
    </submittedName>
</protein>
<evidence type="ECO:0000256" key="1">
    <source>
        <dbReference type="SAM" id="Phobius"/>
    </source>
</evidence>
<sequence>MELYTGRIGKKKRFVQFGKMLNKKEWNNVVIFKSKKGEAGFTLLEMLLCVLFLSVFFLLVPRLHSLFIEKPYSKQINSWEWDVFMEQVQLEFRESQMGKDIKLENKEDSLFLRMGNGANVTYELLGNNIVRKVNTLGMEITLQKVSSLSYEVTPHVLTIHAQDISGKKYQGVATRYTPIELWT</sequence>
<dbReference type="NCBIfam" id="NF041002">
    <property type="entry name" value="pilin_ComGF"/>
    <property type="match status" value="1"/>
</dbReference>
<dbReference type="AlphaFoldDB" id="A0A2B0MNW4"/>
<organism evidence="2 3">
    <name type="scientific">Bacillus cereus</name>
    <dbReference type="NCBI Taxonomy" id="1396"/>
    <lineage>
        <taxon>Bacteria</taxon>
        <taxon>Bacillati</taxon>
        <taxon>Bacillota</taxon>
        <taxon>Bacilli</taxon>
        <taxon>Bacillales</taxon>
        <taxon>Bacillaceae</taxon>
        <taxon>Bacillus</taxon>
        <taxon>Bacillus cereus group</taxon>
    </lineage>
</organism>
<keyword evidence="1" id="KW-0812">Transmembrane</keyword>
<name>A0A2B0MNW4_BACCE</name>
<gene>
    <name evidence="2" type="ORF">COI93_07850</name>
</gene>
<dbReference type="InterPro" id="IPR016977">
    <property type="entry name" value="ComGF"/>
</dbReference>